<name>A0A1V5SFT7_9BACT</name>
<dbReference type="SMART" id="SM00382">
    <property type="entry name" value="AAA"/>
    <property type="match status" value="1"/>
</dbReference>
<feature type="domain" description="AAA+ ATPase" evidence="6">
    <location>
        <begin position="36"/>
        <end position="150"/>
    </location>
</feature>
<dbReference type="Gene3D" id="1.10.3710.10">
    <property type="entry name" value="DNA polymerase III clamp loader subunits, C-terminal domain"/>
    <property type="match status" value="1"/>
</dbReference>
<dbReference type="GO" id="GO:0017116">
    <property type="term" value="F:single-stranded DNA helicase activity"/>
    <property type="evidence" value="ECO:0007669"/>
    <property type="project" value="TreeGrafter"/>
</dbReference>
<dbReference type="Proteomes" id="UP000485367">
    <property type="component" value="Unassembled WGS sequence"/>
</dbReference>
<dbReference type="CDD" id="cd18139">
    <property type="entry name" value="HLD_clamp_RarA"/>
    <property type="match status" value="1"/>
</dbReference>
<evidence type="ECO:0000256" key="2">
    <source>
        <dbReference type="ARBA" id="ARBA00008959"/>
    </source>
</evidence>
<reference evidence="7" key="1">
    <citation type="submission" date="2017-02" db="EMBL/GenBank/DDBJ databases">
        <title>Delving into the versatile metabolic prowess of the omnipresent phylum Bacteroidetes.</title>
        <authorList>
            <person name="Nobu M.K."/>
            <person name="Mei R."/>
            <person name="Narihiro T."/>
            <person name="Kuroda K."/>
            <person name="Liu W.-T."/>
        </authorList>
    </citation>
    <scope>NUCLEOTIDE SEQUENCE</scope>
    <source>
        <strain evidence="7">ADurb.Bin280</strain>
    </source>
</reference>
<comment type="caution">
    <text evidence="7">The sequence shown here is derived from an EMBL/GenBank/DDBJ whole genome shotgun (WGS) entry which is preliminary data.</text>
</comment>
<dbReference type="GO" id="GO:0000731">
    <property type="term" value="P:DNA synthesis involved in DNA repair"/>
    <property type="evidence" value="ECO:0007669"/>
    <property type="project" value="TreeGrafter"/>
</dbReference>
<comment type="function">
    <text evidence="1">DNA-dependent ATPase that plays important roles in cellular responses to stalled DNA replication processes.</text>
</comment>
<evidence type="ECO:0000259" key="6">
    <source>
        <dbReference type="SMART" id="SM00382"/>
    </source>
</evidence>
<dbReference type="GO" id="GO:0006261">
    <property type="term" value="P:DNA-templated DNA replication"/>
    <property type="evidence" value="ECO:0007669"/>
    <property type="project" value="TreeGrafter"/>
</dbReference>
<dbReference type="InterPro" id="IPR003593">
    <property type="entry name" value="AAA+_ATPase"/>
</dbReference>
<accession>A0A1V5SFT7</accession>
<dbReference type="Pfam" id="PF05496">
    <property type="entry name" value="RuvB_N"/>
    <property type="match status" value="1"/>
</dbReference>
<dbReference type="PANTHER" id="PTHR13779:SF7">
    <property type="entry name" value="ATPASE WRNIP1"/>
    <property type="match status" value="1"/>
</dbReference>
<dbReference type="Gene3D" id="1.20.272.10">
    <property type="match status" value="1"/>
</dbReference>
<dbReference type="FunFam" id="3.40.50.300:FF:000137">
    <property type="entry name" value="Replication-associated recombination protein A"/>
    <property type="match status" value="1"/>
</dbReference>
<dbReference type="Gene3D" id="3.40.50.300">
    <property type="entry name" value="P-loop containing nucleotide triphosphate hydrolases"/>
    <property type="match status" value="1"/>
</dbReference>
<dbReference type="FunFam" id="1.20.272.10:FF:000001">
    <property type="entry name" value="Putative AAA family ATPase"/>
    <property type="match status" value="1"/>
</dbReference>
<dbReference type="InterPro" id="IPR051314">
    <property type="entry name" value="AAA_ATPase_RarA/MGS1/WRNIP1"/>
</dbReference>
<evidence type="ECO:0000256" key="5">
    <source>
        <dbReference type="ARBA" id="ARBA00022840"/>
    </source>
</evidence>
<evidence type="ECO:0000256" key="1">
    <source>
        <dbReference type="ARBA" id="ARBA00002393"/>
    </source>
</evidence>
<dbReference type="Gene3D" id="1.10.8.60">
    <property type="match status" value="1"/>
</dbReference>
<dbReference type="CDD" id="cd00009">
    <property type="entry name" value="AAA"/>
    <property type="match status" value="1"/>
</dbReference>
<dbReference type="GO" id="GO:0005524">
    <property type="term" value="F:ATP binding"/>
    <property type="evidence" value="ECO:0007669"/>
    <property type="project" value="UniProtKB-KW"/>
</dbReference>
<keyword evidence="4" id="KW-0547">Nucleotide-binding</keyword>
<dbReference type="AlphaFoldDB" id="A0A1V5SFT7"/>
<dbReference type="Pfam" id="PF16193">
    <property type="entry name" value="AAA_assoc_2"/>
    <property type="match status" value="1"/>
</dbReference>
<protein>
    <submittedName>
        <fullName evidence="7">Replication-associated recombination protein A</fullName>
    </submittedName>
</protein>
<proteinExistence type="inferred from homology"/>
<organism evidence="7">
    <name type="scientific">candidate division WS2 bacterium ADurb.Bin280</name>
    <dbReference type="NCBI Taxonomy" id="1852829"/>
    <lineage>
        <taxon>Bacteria</taxon>
        <taxon>candidate division WS2</taxon>
    </lineage>
</organism>
<dbReference type="SUPFAM" id="SSF52540">
    <property type="entry name" value="P-loop containing nucleoside triphosphate hydrolases"/>
    <property type="match status" value="1"/>
</dbReference>
<dbReference type="InterPro" id="IPR021886">
    <property type="entry name" value="MgsA_C"/>
</dbReference>
<dbReference type="SUPFAM" id="SSF48019">
    <property type="entry name" value="post-AAA+ oligomerization domain-like"/>
    <property type="match status" value="1"/>
</dbReference>
<evidence type="ECO:0000256" key="3">
    <source>
        <dbReference type="ARBA" id="ARBA00022705"/>
    </source>
</evidence>
<sequence length="403" mass="45221">MPLANDLRPKNLEEFVGQEHLIAKGSWIYRAIKEDRLSSIILFGPPGSGKTTLAHIIAEATKSNFVQINAVLGTIKGLKLELEKAKDNNERTIIFIDEIHRFNKAQQDVLLPYVERGDIVLIGATTENPSFTVISPIISRSKILQFERLNSSELEKILNRALKINPQIKIDTKSKDVLINSANGDARILLNLLDDLSAHSKKIDKKTLDSSNIVKTLKYDKNGEEHYNIISALHKSMRDSDPDGAIYWLMRMLDAGEDPLYIARRIVRFASEDIGLADPHALLVAVAAYDACRFIGLPECDVHLVQAAIHLSYAPKSNACYKAVLTARGDIKKYGNLDVPKHLRNAPTKMMKGLGYGKGYKYAHDFNNAKVEQDHLPERLKGAKYYKPTDRGLEKKIKEKLDN</sequence>
<dbReference type="InterPro" id="IPR008824">
    <property type="entry name" value="RuvB-like_N"/>
</dbReference>
<dbReference type="InterPro" id="IPR008921">
    <property type="entry name" value="DNA_pol3_clamp-load_cplx_C"/>
</dbReference>
<dbReference type="InterPro" id="IPR032423">
    <property type="entry name" value="AAA_assoc_2"/>
</dbReference>
<dbReference type="GO" id="GO:0003677">
    <property type="term" value="F:DNA binding"/>
    <property type="evidence" value="ECO:0007669"/>
    <property type="project" value="InterPro"/>
</dbReference>
<comment type="similarity">
    <text evidence="2">Belongs to the AAA ATPase family. RarA/MGS1/WRNIP1 subfamily.</text>
</comment>
<evidence type="ECO:0000256" key="4">
    <source>
        <dbReference type="ARBA" id="ARBA00022741"/>
    </source>
</evidence>
<dbReference type="EMBL" id="MWBO01000010">
    <property type="protein sequence ID" value="OQA53113.1"/>
    <property type="molecule type" value="Genomic_DNA"/>
</dbReference>
<keyword evidence="5" id="KW-0067">ATP-binding</keyword>
<evidence type="ECO:0000313" key="7">
    <source>
        <dbReference type="EMBL" id="OQA53113.1"/>
    </source>
</evidence>
<dbReference type="FunFam" id="1.10.3710.10:FF:000004">
    <property type="entry name" value="Putative ATPase, AAA family"/>
    <property type="match status" value="1"/>
</dbReference>
<dbReference type="GO" id="GO:0006310">
    <property type="term" value="P:DNA recombination"/>
    <property type="evidence" value="ECO:0007669"/>
    <property type="project" value="InterPro"/>
</dbReference>
<dbReference type="PANTHER" id="PTHR13779">
    <property type="entry name" value="WERNER HELICASE-INTERACTING PROTEIN 1 FAMILY MEMBER"/>
    <property type="match status" value="1"/>
</dbReference>
<dbReference type="InterPro" id="IPR027417">
    <property type="entry name" value="P-loop_NTPase"/>
</dbReference>
<keyword evidence="3" id="KW-0235">DNA replication</keyword>
<dbReference type="Pfam" id="PF12002">
    <property type="entry name" value="MgsA_C"/>
    <property type="match status" value="1"/>
</dbReference>
<dbReference type="GO" id="GO:0008047">
    <property type="term" value="F:enzyme activator activity"/>
    <property type="evidence" value="ECO:0007669"/>
    <property type="project" value="TreeGrafter"/>
</dbReference>
<gene>
    <name evidence="7" type="primary">rarA</name>
    <name evidence="7" type="ORF">BWY43_00186</name>
</gene>
<dbReference type="GO" id="GO:0009378">
    <property type="term" value="F:four-way junction helicase activity"/>
    <property type="evidence" value="ECO:0007669"/>
    <property type="project" value="InterPro"/>
</dbReference>